<accession>A0AAV7IUI0</accession>
<keyword evidence="1" id="KW-0472">Membrane</keyword>
<keyword evidence="3" id="KW-1185">Reference proteome</keyword>
<dbReference type="Proteomes" id="UP000826195">
    <property type="component" value="Unassembled WGS sequence"/>
</dbReference>
<keyword evidence="1" id="KW-1133">Transmembrane helix</keyword>
<proteinExistence type="predicted"/>
<dbReference type="EMBL" id="JAHXZJ010000747">
    <property type="protein sequence ID" value="KAH0558279.1"/>
    <property type="molecule type" value="Genomic_DNA"/>
</dbReference>
<comment type="caution">
    <text evidence="2">The sequence shown here is derived from an EMBL/GenBank/DDBJ whole genome shotgun (WGS) entry which is preliminary data.</text>
</comment>
<organism evidence="2 3">
    <name type="scientific">Cotesia glomerata</name>
    <name type="common">Lepidopteran parasitic wasp</name>
    <name type="synonym">Apanteles glomeratus</name>
    <dbReference type="NCBI Taxonomy" id="32391"/>
    <lineage>
        <taxon>Eukaryota</taxon>
        <taxon>Metazoa</taxon>
        <taxon>Ecdysozoa</taxon>
        <taxon>Arthropoda</taxon>
        <taxon>Hexapoda</taxon>
        <taxon>Insecta</taxon>
        <taxon>Pterygota</taxon>
        <taxon>Neoptera</taxon>
        <taxon>Endopterygota</taxon>
        <taxon>Hymenoptera</taxon>
        <taxon>Apocrita</taxon>
        <taxon>Ichneumonoidea</taxon>
        <taxon>Braconidae</taxon>
        <taxon>Microgastrinae</taxon>
        <taxon>Cotesia</taxon>
    </lineage>
</organism>
<gene>
    <name evidence="2" type="ORF">KQX54_015388</name>
</gene>
<dbReference type="AlphaFoldDB" id="A0AAV7IUI0"/>
<protein>
    <submittedName>
        <fullName evidence="2">Uncharacterized protein</fullName>
    </submittedName>
</protein>
<name>A0AAV7IUI0_COTGL</name>
<evidence type="ECO:0000313" key="3">
    <source>
        <dbReference type="Proteomes" id="UP000826195"/>
    </source>
</evidence>
<evidence type="ECO:0000313" key="2">
    <source>
        <dbReference type="EMBL" id="KAH0558279.1"/>
    </source>
</evidence>
<reference evidence="2 3" key="1">
    <citation type="journal article" date="2021" name="J. Hered.">
        <title>A chromosome-level genome assembly of the parasitoid wasp, Cotesia glomerata (Hymenoptera: Braconidae).</title>
        <authorList>
            <person name="Pinto B.J."/>
            <person name="Weis J.J."/>
            <person name="Gamble T."/>
            <person name="Ode P.J."/>
            <person name="Paul R."/>
            <person name="Zaspel J.M."/>
        </authorList>
    </citation>
    <scope>NUCLEOTIDE SEQUENCE [LARGE SCALE GENOMIC DNA]</scope>
    <source>
        <strain evidence="2">CgM1</strain>
    </source>
</reference>
<evidence type="ECO:0000256" key="1">
    <source>
        <dbReference type="SAM" id="Phobius"/>
    </source>
</evidence>
<sequence length="166" mass="19118">MEKEGEKKASVLSFQRVPVSQLIRGWPPPPSPPPPPQLDFLASKSGHVVMQHPNPLWRTGFNNFTIVFLSLFVFQPTVVLRFCPQTIRPPLTQINFTCVTLKLMIVTVYRKVYTGIHCRPSLGFNYKTLDVRLYRNPKYPAIKIIHFLFRTRPPICESSLETMLAH</sequence>
<keyword evidence="1" id="KW-0812">Transmembrane</keyword>
<feature type="transmembrane region" description="Helical" evidence="1">
    <location>
        <begin position="64"/>
        <end position="83"/>
    </location>
</feature>